<feature type="binding site" evidence="4">
    <location>
        <position position="87"/>
    </location>
    <ligand>
        <name>spermidine</name>
        <dbReference type="ChEBI" id="CHEBI:57834"/>
    </ligand>
</feature>
<comment type="function">
    <text evidence="4">Catalyzes the irreversible transfer of a propylamine group from the amino donor S-adenosylmethioninamine (decarboxy-AdoMet) to putrescine (1,4-diaminobutane) to yield spermidine.</text>
</comment>
<feature type="binding site" evidence="4">
    <location>
        <position position="164"/>
    </location>
    <ligand>
        <name>S-methyl-5'-thioadenosine</name>
        <dbReference type="ChEBI" id="CHEBI:17509"/>
    </ligand>
</feature>
<dbReference type="CDD" id="cd02440">
    <property type="entry name" value="AdoMet_MTases"/>
    <property type="match status" value="1"/>
</dbReference>
<dbReference type="UniPathway" id="UPA00248">
    <property type="reaction ID" value="UER00314"/>
</dbReference>
<evidence type="ECO:0000256" key="6">
    <source>
        <dbReference type="RuleBase" id="RU003836"/>
    </source>
</evidence>
<comment type="subunit">
    <text evidence="4">Homodimer or homotetramer.</text>
</comment>
<dbReference type="PANTHER" id="PTHR11558">
    <property type="entry name" value="SPERMIDINE/SPERMINE SYNTHASE"/>
    <property type="match status" value="1"/>
</dbReference>
<accession>A0A2H5X9L8</accession>
<dbReference type="SUPFAM" id="SSF53335">
    <property type="entry name" value="S-adenosyl-L-methionine-dependent methyltransferases"/>
    <property type="match status" value="1"/>
</dbReference>
<comment type="catalytic activity">
    <reaction evidence="4 7">
        <text>S-adenosyl 3-(methylsulfanyl)propylamine + putrescine = S-methyl-5'-thioadenosine + spermidine + H(+)</text>
        <dbReference type="Rhea" id="RHEA:12721"/>
        <dbReference type="ChEBI" id="CHEBI:15378"/>
        <dbReference type="ChEBI" id="CHEBI:17509"/>
        <dbReference type="ChEBI" id="CHEBI:57443"/>
        <dbReference type="ChEBI" id="CHEBI:57834"/>
        <dbReference type="ChEBI" id="CHEBI:326268"/>
        <dbReference type="EC" id="2.5.1.16"/>
    </reaction>
</comment>
<dbReference type="InterPro" id="IPR030373">
    <property type="entry name" value="PABS_CS"/>
</dbReference>
<evidence type="ECO:0000256" key="2">
    <source>
        <dbReference type="ARBA" id="ARBA00022679"/>
    </source>
</evidence>
<dbReference type="AlphaFoldDB" id="A0A2H5X9L8"/>
<dbReference type="InterPro" id="IPR035246">
    <property type="entry name" value="Spermidine_synt_N"/>
</dbReference>
<dbReference type="PROSITE" id="PS01330">
    <property type="entry name" value="PABS_1"/>
    <property type="match status" value="1"/>
</dbReference>
<evidence type="ECO:0000256" key="7">
    <source>
        <dbReference type="RuleBase" id="RU003837"/>
    </source>
</evidence>
<evidence type="ECO:0000256" key="3">
    <source>
        <dbReference type="ARBA" id="ARBA00023115"/>
    </source>
</evidence>
<feature type="binding site" evidence="4">
    <location>
        <position position="63"/>
    </location>
    <ligand>
        <name>spermidine</name>
        <dbReference type="ChEBI" id="CHEBI:57834"/>
    </ligand>
</feature>
<evidence type="ECO:0000256" key="5">
    <source>
        <dbReference type="PROSITE-ProRule" id="PRU00354"/>
    </source>
</evidence>
<dbReference type="InterPro" id="IPR001045">
    <property type="entry name" value="Spermi_synthase"/>
</dbReference>
<reference evidence="10" key="1">
    <citation type="submission" date="2017-09" db="EMBL/GenBank/DDBJ databases">
        <title>Metaegenomics of thermophilic ammonia-oxidizing enrichment culture.</title>
        <authorList>
            <person name="Kato S."/>
            <person name="Suzuki K."/>
        </authorList>
    </citation>
    <scope>NUCLEOTIDE SEQUENCE [LARGE SCALE GENOMIC DNA]</scope>
</reference>
<dbReference type="InterPro" id="IPR037163">
    <property type="entry name" value="Spermidine_synt_N_sf"/>
</dbReference>
<dbReference type="PANTHER" id="PTHR11558:SF11">
    <property type="entry name" value="SPERMIDINE SYNTHASE"/>
    <property type="match status" value="1"/>
</dbReference>
<dbReference type="Gene3D" id="2.30.140.10">
    <property type="entry name" value="Spermidine synthase, tetramerisation domain"/>
    <property type="match status" value="1"/>
</dbReference>
<name>A0A2H5X9L8_9BACT</name>
<comment type="similarity">
    <text evidence="1 4 6">Belongs to the spermidine/spermine synthase family.</text>
</comment>
<dbReference type="Pfam" id="PF17284">
    <property type="entry name" value="Spermine_synt_N"/>
    <property type="match status" value="1"/>
</dbReference>
<comment type="caution">
    <text evidence="4">Lacks conserved residue(s) required for the propagation of feature annotation.</text>
</comment>
<dbReference type="NCBIfam" id="NF002010">
    <property type="entry name" value="PRK00811.1"/>
    <property type="match status" value="1"/>
</dbReference>
<keyword evidence="3 4" id="KW-0620">Polyamine biosynthesis</keyword>
<evidence type="ECO:0000313" key="9">
    <source>
        <dbReference type="EMBL" id="GBC97864.1"/>
    </source>
</evidence>
<dbReference type="InterPro" id="IPR030374">
    <property type="entry name" value="PABS"/>
</dbReference>
<comment type="pathway">
    <text evidence="4">Amine and polyamine biosynthesis; spermidine biosynthesis; spermidine from putrescine: step 1/1.</text>
</comment>
<organism evidence="9 10">
    <name type="scientific">Candidatus Fervidibacter japonicus</name>
    <dbReference type="NCBI Taxonomy" id="2035412"/>
    <lineage>
        <taxon>Bacteria</taxon>
        <taxon>Candidatus Fervidibacterota</taxon>
        <taxon>Candidatus Fervidibacter</taxon>
    </lineage>
</organism>
<evidence type="ECO:0000259" key="8">
    <source>
        <dbReference type="PROSITE" id="PS51006"/>
    </source>
</evidence>
<keyword evidence="2 4" id="KW-0808">Transferase</keyword>
<dbReference type="Pfam" id="PF01564">
    <property type="entry name" value="Spermine_synth"/>
    <property type="match status" value="1"/>
</dbReference>
<evidence type="ECO:0000256" key="1">
    <source>
        <dbReference type="ARBA" id="ARBA00007867"/>
    </source>
</evidence>
<dbReference type="HAMAP" id="MF_00198">
    <property type="entry name" value="Spermidine_synth"/>
    <property type="match status" value="1"/>
</dbReference>
<feature type="binding site" evidence="4">
    <location>
        <position position="32"/>
    </location>
    <ligand>
        <name>S-methyl-5'-thioadenosine</name>
        <dbReference type="ChEBI" id="CHEBI:17509"/>
    </ligand>
</feature>
<dbReference type="NCBIfam" id="TIGR00417">
    <property type="entry name" value="speE"/>
    <property type="match status" value="1"/>
</dbReference>
<protein>
    <recommendedName>
        <fullName evidence="4">Polyamine aminopropyltransferase</fullName>
    </recommendedName>
    <alternativeName>
        <fullName evidence="4">Putrescine aminopropyltransferase</fullName>
        <shortName evidence="4">PAPT</shortName>
    </alternativeName>
    <alternativeName>
        <fullName evidence="4">Spermidine synthase</fullName>
        <shortName evidence="4">SPDS</shortName>
        <shortName evidence="4">SPDSY</shortName>
        <ecNumber evidence="4">2.5.1.16</ecNumber>
    </alternativeName>
</protein>
<dbReference type="Gene3D" id="3.40.50.150">
    <property type="entry name" value="Vaccinia Virus protein VP39"/>
    <property type="match status" value="1"/>
</dbReference>
<dbReference type="PROSITE" id="PS51006">
    <property type="entry name" value="PABS_2"/>
    <property type="match status" value="1"/>
</dbReference>
<feature type="domain" description="PABS" evidence="8">
    <location>
        <begin position="3"/>
        <end position="237"/>
    </location>
</feature>
<evidence type="ECO:0000313" key="10">
    <source>
        <dbReference type="Proteomes" id="UP000236173"/>
    </source>
</evidence>
<feature type="active site" description="Proton acceptor" evidence="4 5">
    <location>
        <position position="157"/>
    </location>
</feature>
<gene>
    <name evidence="9" type="primary">speE_1</name>
    <name evidence="4" type="synonym">speE</name>
    <name evidence="9" type="ORF">HRbin17_00359</name>
</gene>
<proteinExistence type="inferred from homology"/>
<dbReference type="Proteomes" id="UP000236173">
    <property type="component" value="Unassembled WGS sequence"/>
</dbReference>
<sequence>MSDEFFTEEQTEGVHLRLRVRQWLLRRRTAYQDLVIAETTELGRLLALDGKVMLTEADEAFYHEMLVHPALISLDEPRTVAVIGGGDGGTVREVLRHPSVREVFWVEIDAEVMAACRQWLPSVHRGVFDDPRVRIVVAPGEEWLPRFSATFDAIIVDGTDPIGPALPLFEPPFFRTCQRSLTSHGILALQCGTPFYFRDEVRRVWDNLRQVFAEVRLYLGFVPTYPSGLWTYAMAGARLPALDATELSRRCQERQLSGCRYYAPHIHLASFALPPFVQELLA</sequence>
<dbReference type="GO" id="GO:0008295">
    <property type="term" value="P:spermidine biosynthetic process"/>
    <property type="evidence" value="ECO:0007669"/>
    <property type="project" value="UniProtKB-UniRule"/>
</dbReference>
<evidence type="ECO:0000256" key="4">
    <source>
        <dbReference type="HAMAP-Rule" id="MF_00198"/>
    </source>
</evidence>
<comment type="caution">
    <text evidence="9">The sequence shown here is derived from an EMBL/GenBank/DDBJ whole genome shotgun (WGS) entry which is preliminary data.</text>
</comment>
<dbReference type="EC" id="2.5.1.16" evidence="4"/>
<dbReference type="InterPro" id="IPR029063">
    <property type="entry name" value="SAM-dependent_MTases_sf"/>
</dbReference>
<dbReference type="EMBL" id="BEHT01000003">
    <property type="protein sequence ID" value="GBC97864.1"/>
    <property type="molecule type" value="Genomic_DNA"/>
</dbReference>
<dbReference type="GO" id="GO:0004766">
    <property type="term" value="F:spermidine synthase activity"/>
    <property type="evidence" value="ECO:0007669"/>
    <property type="project" value="UniProtKB-UniRule"/>
</dbReference>
<keyword evidence="4 7" id="KW-0745">Spermidine biosynthesis</keyword>
<feature type="binding site" evidence="4">
    <location>
        <position position="107"/>
    </location>
    <ligand>
        <name>S-methyl-5'-thioadenosine</name>
        <dbReference type="ChEBI" id="CHEBI:17509"/>
    </ligand>
</feature>